<feature type="region of interest" description="Disordered" evidence="1">
    <location>
        <begin position="79"/>
        <end position="98"/>
    </location>
</feature>
<gene>
    <name evidence="2" type="ORF">F503_02200</name>
</gene>
<keyword evidence="3" id="KW-1185">Reference proteome</keyword>
<dbReference type="EMBL" id="KE148156">
    <property type="protein sequence ID" value="EPE05461.1"/>
    <property type="molecule type" value="Genomic_DNA"/>
</dbReference>
<protein>
    <submittedName>
        <fullName evidence="2">Ribosomal protein 20</fullName>
    </submittedName>
</protein>
<dbReference type="PANTHER" id="PTHR28266:SF1">
    <property type="entry name" value="LARGE RIBOSOMAL SUBUNIT PROTEIN ML58"/>
    <property type="match status" value="1"/>
</dbReference>
<dbReference type="Proteomes" id="UP000016923">
    <property type="component" value="Unassembled WGS sequence"/>
</dbReference>
<keyword evidence="2" id="KW-0689">Ribosomal protein</keyword>
<keyword evidence="2" id="KW-0687">Ribonucleoprotein</keyword>
<accession>S3C168</accession>
<evidence type="ECO:0000313" key="2">
    <source>
        <dbReference type="EMBL" id="EPE05461.1"/>
    </source>
</evidence>
<dbReference type="HOGENOM" id="CLU_089054_0_0_1"/>
<dbReference type="PANTHER" id="PTHR28266">
    <property type="entry name" value="54S RIBOSOMAL PROTEIN L20, MITOCHONDRIAL"/>
    <property type="match status" value="1"/>
</dbReference>
<evidence type="ECO:0000313" key="3">
    <source>
        <dbReference type="Proteomes" id="UP000016923"/>
    </source>
</evidence>
<sequence length="268" mass="28485">MDARLLRRVACPATGLQTSASASSSSLISRLIPTSLSASAPAVSSAAVLPASRRYQSTRNRTKRALNIAPHASFAVPGSANAFRPNKHATGSASSEGATASVLGTVSSPLSAGAAATILYNPPASAPSVYQTPFKFLPKSDPRRVLNISSMFKAIDAAPATASAGASAPEVNRHFKPTEKYHLSEEDVAEMRRLRAEDPKQWSVLALAKKYQCSAVFVMLATKGKAGEAHTAASKARLDAVKERWGPIRTKARVERTKRRELLYNGEI</sequence>
<dbReference type="eggNOG" id="ENOG502S0A4">
    <property type="taxonomic scope" value="Eukaryota"/>
</dbReference>
<dbReference type="OrthoDB" id="6021263at2759"/>
<dbReference type="GO" id="GO:0003735">
    <property type="term" value="F:structural constituent of ribosome"/>
    <property type="evidence" value="ECO:0007669"/>
    <property type="project" value="TreeGrafter"/>
</dbReference>
<name>S3C168_OPHP1</name>
<feature type="compositionally biased region" description="Low complexity" evidence="1">
    <location>
        <begin position="89"/>
        <end position="98"/>
    </location>
</feature>
<dbReference type="OMA" id="NHESEGA"/>
<evidence type="ECO:0000256" key="1">
    <source>
        <dbReference type="SAM" id="MobiDB-lite"/>
    </source>
</evidence>
<proteinExistence type="predicted"/>
<reference evidence="2 3" key="1">
    <citation type="journal article" date="2013" name="BMC Genomics">
        <title>The genome and transcriptome of the pine saprophyte Ophiostoma piceae, and a comparison with the bark beetle-associated pine pathogen Grosmannia clavigera.</title>
        <authorList>
            <person name="Haridas S."/>
            <person name="Wang Y."/>
            <person name="Lim L."/>
            <person name="Massoumi Alamouti S."/>
            <person name="Jackman S."/>
            <person name="Docking R."/>
            <person name="Robertson G."/>
            <person name="Birol I."/>
            <person name="Bohlmann J."/>
            <person name="Breuil C."/>
        </authorList>
    </citation>
    <scope>NUCLEOTIDE SEQUENCE [LARGE SCALE GENOMIC DNA]</scope>
    <source>
        <strain evidence="2 3">UAMH 11346</strain>
    </source>
</reference>
<organism evidence="2 3">
    <name type="scientific">Ophiostoma piceae (strain UAMH 11346)</name>
    <name type="common">Sap stain fungus</name>
    <dbReference type="NCBI Taxonomy" id="1262450"/>
    <lineage>
        <taxon>Eukaryota</taxon>
        <taxon>Fungi</taxon>
        <taxon>Dikarya</taxon>
        <taxon>Ascomycota</taxon>
        <taxon>Pezizomycotina</taxon>
        <taxon>Sordariomycetes</taxon>
        <taxon>Sordariomycetidae</taxon>
        <taxon>Ophiostomatales</taxon>
        <taxon>Ophiostomataceae</taxon>
        <taxon>Ophiostoma</taxon>
    </lineage>
</organism>
<dbReference type="GO" id="GO:0005762">
    <property type="term" value="C:mitochondrial large ribosomal subunit"/>
    <property type="evidence" value="ECO:0007669"/>
    <property type="project" value="TreeGrafter"/>
</dbReference>
<dbReference type="InterPro" id="IPR024388">
    <property type="entry name" value="Ribosomal_mL58"/>
</dbReference>
<dbReference type="Pfam" id="PF12824">
    <property type="entry name" value="MRP-L20"/>
    <property type="match status" value="1"/>
</dbReference>
<dbReference type="VEuPathDB" id="FungiDB:F503_02200"/>
<dbReference type="AlphaFoldDB" id="S3C168"/>
<dbReference type="STRING" id="1262450.S3C168"/>